<keyword evidence="3" id="KW-1185">Reference proteome</keyword>
<dbReference type="GO" id="GO:0005737">
    <property type="term" value="C:cytoplasm"/>
    <property type="evidence" value="ECO:0007669"/>
    <property type="project" value="TreeGrafter"/>
</dbReference>
<dbReference type="Proteomes" id="UP000030152">
    <property type="component" value="Unassembled WGS sequence"/>
</dbReference>
<gene>
    <name evidence="2" type="ORF">Q765_06455</name>
</gene>
<accession>A0A0A2M4V4</accession>
<dbReference type="STRING" id="1121895.GCA_000378485_02224"/>
<feature type="domain" description="NAD-dependent epimerase/dehydratase" evidence="1">
    <location>
        <begin position="2"/>
        <end position="235"/>
    </location>
</feature>
<dbReference type="Pfam" id="PF01370">
    <property type="entry name" value="Epimerase"/>
    <property type="match status" value="1"/>
</dbReference>
<reference evidence="2 3" key="1">
    <citation type="submission" date="2013-09" db="EMBL/GenBank/DDBJ databases">
        <authorList>
            <person name="Zeng Z."/>
            <person name="Chen C."/>
        </authorList>
    </citation>
    <scope>NUCLEOTIDE SEQUENCE [LARGE SCALE GENOMIC DNA]</scope>
    <source>
        <strain evidence="2 3">WB 3.3-2</strain>
    </source>
</reference>
<dbReference type="GO" id="GO:0004029">
    <property type="term" value="F:aldehyde dehydrogenase (NAD+) activity"/>
    <property type="evidence" value="ECO:0007669"/>
    <property type="project" value="TreeGrafter"/>
</dbReference>
<dbReference type="PANTHER" id="PTHR48079:SF6">
    <property type="entry name" value="NAD(P)-BINDING DOMAIN-CONTAINING PROTEIN-RELATED"/>
    <property type="match status" value="1"/>
</dbReference>
<dbReference type="InterPro" id="IPR051783">
    <property type="entry name" value="NAD(P)-dependent_oxidoreduct"/>
</dbReference>
<dbReference type="SUPFAM" id="SSF51735">
    <property type="entry name" value="NAD(P)-binding Rossmann-fold domains"/>
    <property type="match status" value="1"/>
</dbReference>
<dbReference type="RefSeq" id="WP_026300014.1">
    <property type="nucleotide sequence ID" value="NZ_JRLX01000005.1"/>
</dbReference>
<dbReference type="AlphaFoldDB" id="A0A0A2M4V4"/>
<dbReference type="Gene3D" id="3.40.50.720">
    <property type="entry name" value="NAD(P)-binding Rossmann-like Domain"/>
    <property type="match status" value="1"/>
</dbReference>
<organism evidence="2 3">
    <name type="scientific">Flavobacterium rivuli WB 3.3-2 = DSM 21788</name>
    <dbReference type="NCBI Taxonomy" id="1121895"/>
    <lineage>
        <taxon>Bacteria</taxon>
        <taxon>Pseudomonadati</taxon>
        <taxon>Bacteroidota</taxon>
        <taxon>Flavobacteriia</taxon>
        <taxon>Flavobacteriales</taxon>
        <taxon>Flavobacteriaceae</taxon>
        <taxon>Flavobacterium</taxon>
    </lineage>
</organism>
<sequence>MILITGGTGLVGAHLLLKLLEAGENIRALYRNADTLTKTKNLFTHYGKEPLFDTIQWVQGDILDIPSLEAAFAGITHVYHCAAFITFNPKEEEQLRKVNIEGTANMVNCALAFGVHKFCHVSSIAALGDTTQDGGTISEETEWNPEKSHNDYAISKYGAEMEVWRAWQEGLNVVVVNPGVIFGYGYWHQGSGAILSTVNKGQYFYTLGKCGFIAVEDVVNCMVLLMQSDITGERYTLIAENLTYKEMLDDVAAGLKKAKPSIHATRLLTSIGWRVDWLVSKLSGRKRLLTRSMAQSSHATDVYDISKIQEALGYNFTPLKPYIKDLCERFTASKHK</sequence>
<dbReference type="eggNOG" id="COG0451">
    <property type="taxonomic scope" value="Bacteria"/>
</dbReference>
<evidence type="ECO:0000313" key="2">
    <source>
        <dbReference type="EMBL" id="KGO87304.1"/>
    </source>
</evidence>
<evidence type="ECO:0000259" key="1">
    <source>
        <dbReference type="Pfam" id="PF01370"/>
    </source>
</evidence>
<dbReference type="PANTHER" id="PTHR48079">
    <property type="entry name" value="PROTEIN YEEZ"/>
    <property type="match status" value="1"/>
</dbReference>
<proteinExistence type="predicted"/>
<dbReference type="InterPro" id="IPR001509">
    <property type="entry name" value="Epimerase_deHydtase"/>
</dbReference>
<protein>
    <submittedName>
        <fullName evidence="2">NAD-dependent epimerase</fullName>
    </submittedName>
</protein>
<dbReference type="EMBL" id="JRLX01000005">
    <property type="protein sequence ID" value="KGO87304.1"/>
    <property type="molecule type" value="Genomic_DNA"/>
</dbReference>
<dbReference type="InterPro" id="IPR036291">
    <property type="entry name" value="NAD(P)-bd_dom_sf"/>
</dbReference>
<dbReference type="OrthoDB" id="596910at2"/>
<name>A0A0A2M4V4_9FLAO</name>
<comment type="caution">
    <text evidence="2">The sequence shown here is derived from an EMBL/GenBank/DDBJ whole genome shotgun (WGS) entry which is preliminary data.</text>
</comment>
<evidence type="ECO:0000313" key="3">
    <source>
        <dbReference type="Proteomes" id="UP000030152"/>
    </source>
</evidence>